<evidence type="ECO:0000256" key="3">
    <source>
        <dbReference type="SAM" id="MobiDB-lite"/>
    </source>
</evidence>
<dbReference type="RefSeq" id="WP_082681157.1">
    <property type="nucleotide sequence ID" value="NZ_BMMH01000007.1"/>
</dbReference>
<evidence type="ECO:0000256" key="2">
    <source>
        <dbReference type="RuleBase" id="RU000363"/>
    </source>
</evidence>
<dbReference type="Proteomes" id="UP000638263">
    <property type="component" value="Unassembled WGS sequence"/>
</dbReference>
<feature type="region of interest" description="Disordered" evidence="3">
    <location>
        <begin position="1"/>
        <end position="30"/>
    </location>
</feature>
<comment type="similarity">
    <text evidence="2">Belongs to the short-chain dehydrogenases/reductases (SDR) family.</text>
</comment>
<dbReference type="SUPFAM" id="SSF51735">
    <property type="entry name" value="NAD(P)-binding Rossmann-fold domains"/>
    <property type="match status" value="1"/>
</dbReference>
<accession>A0A917RPY4</accession>
<dbReference type="InterPro" id="IPR036291">
    <property type="entry name" value="NAD(P)-bd_dom_sf"/>
</dbReference>
<name>A0A917RPY4_9NOCA</name>
<reference evidence="4" key="2">
    <citation type="submission" date="2020-09" db="EMBL/GenBank/DDBJ databases">
        <authorList>
            <person name="Sun Q."/>
            <person name="Zhou Y."/>
        </authorList>
    </citation>
    <scope>NUCLEOTIDE SEQUENCE</scope>
    <source>
        <strain evidence="4">CGMCC 4.3508</strain>
    </source>
</reference>
<evidence type="ECO:0000313" key="4">
    <source>
        <dbReference type="EMBL" id="GGL18605.1"/>
    </source>
</evidence>
<keyword evidence="1" id="KW-0560">Oxidoreductase</keyword>
<organism evidence="4 5">
    <name type="scientific">Nocardia jinanensis</name>
    <dbReference type="NCBI Taxonomy" id="382504"/>
    <lineage>
        <taxon>Bacteria</taxon>
        <taxon>Bacillati</taxon>
        <taxon>Actinomycetota</taxon>
        <taxon>Actinomycetes</taxon>
        <taxon>Mycobacteriales</taxon>
        <taxon>Nocardiaceae</taxon>
        <taxon>Nocardia</taxon>
    </lineage>
</organism>
<dbReference type="PANTHER" id="PTHR42808">
    <property type="entry name" value="HYDROXYSTEROID DEHYDROGENASE-LIKE PROTEIN 2"/>
    <property type="match status" value="1"/>
</dbReference>
<proteinExistence type="inferred from homology"/>
<dbReference type="GO" id="GO:0016491">
    <property type="term" value="F:oxidoreductase activity"/>
    <property type="evidence" value="ECO:0007669"/>
    <property type="project" value="UniProtKB-KW"/>
</dbReference>
<sequence length="280" mass="28313">MNEPAGPAQDAGGRSETVEPGAPSPAGPARATAGSLAGRVVFVAGASRGIGAAIAVNLAEQGAAVAVAARSEDTGRVPGTIHEVAARIHAAGGRALAVPCDVTDEKSVRAAIAATVAEFGGIDILVANAGVLWLGPVETTPLKRWQLCLDVNLTGVFLVTREVIPHIRARGGGSLVAITTTGVEMTDRGSNAYWVSKAAVERLYTGLATDLRPDNIAVNCLSPSRVVLTEGWQAAGGGDIPAEMVEPPETMGRAAALLASQDGTGITGTVQRSEALLATT</sequence>
<dbReference type="AlphaFoldDB" id="A0A917RPY4"/>
<dbReference type="InterPro" id="IPR002347">
    <property type="entry name" value="SDR_fam"/>
</dbReference>
<dbReference type="FunFam" id="3.40.50.720:FF:000084">
    <property type="entry name" value="Short-chain dehydrogenase reductase"/>
    <property type="match status" value="1"/>
</dbReference>
<dbReference type="EMBL" id="BMMH01000007">
    <property type="protein sequence ID" value="GGL18605.1"/>
    <property type="molecule type" value="Genomic_DNA"/>
</dbReference>
<gene>
    <name evidence="4" type="ORF">GCM10011588_36520</name>
</gene>
<keyword evidence="5" id="KW-1185">Reference proteome</keyword>
<dbReference type="PRINTS" id="PR00081">
    <property type="entry name" value="GDHRDH"/>
</dbReference>
<comment type="caution">
    <text evidence="4">The sequence shown here is derived from an EMBL/GenBank/DDBJ whole genome shotgun (WGS) entry which is preliminary data.</text>
</comment>
<dbReference type="Gene3D" id="3.40.50.720">
    <property type="entry name" value="NAD(P)-binding Rossmann-like Domain"/>
    <property type="match status" value="1"/>
</dbReference>
<evidence type="ECO:0000256" key="1">
    <source>
        <dbReference type="ARBA" id="ARBA00023002"/>
    </source>
</evidence>
<dbReference type="PANTHER" id="PTHR42808:SF4">
    <property type="entry name" value="SHORT CHAIN DEHYDROGENASE"/>
    <property type="match status" value="1"/>
</dbReference>
<reference evidence="4" key="1">
    <citation type="journal article" date="2014" name="Int. J. Syst. Evol. Microbiol.">
        <title>Complete genome sequence of Corynebacterium casei LMG S-19264T (=DSM 44701T), isolated from a smear-ripened cheese.</title>
        <authorList>
            <consortium name="US DOE Joint Genome Institute (JGI-PGF)"/>
            <person name="Walter F."/>
            <person name="Albersmeier A."/>
            <person name="Kalinowski J."/>
            <person name="Ruckert C."/>
        </authorList>
    </citation>
    <scope>NUCLEOTIDE SEQUENCE</scope>
    <source>
        <strain evidence="4">CGMCC 4.3508</strain>
    </source>
</reference>
<protein>
    <submittedName>
        <fullName evidence="4">Short-chain dehydrogenase</fullName>
    </submittedName>
</protein>
<dbReference type="Pfam" id="PF00106">
    <property type="entry name" value="adh_short"/>
    <property type="match status" value="1"/>
</dbReference>
<evidence type="ECO:0000313" key="5">
    <source>
        <dbReference type="Proteomes" id="UP000638263"/>
    </source>
</evidence>
<dbReference type="PRINTS" id="PR00080">
    <property type="entry name" value="SDRFAMILY"/>
</dbReference>
<dbReference type="InterPro" id="IPR051935">
    <property type="entry name" value="HSDL2"/>
</dbReference>